<proteinExistence type="predicted"/>
<evidence type="ECO:0000256" key="1">
    <source>
        <dbReference type="SAM" id="Phobius"/>
    </source>
</evidence>
<organism evidence="2">
    <name type="scientific">Siphoviridae sp. ctVii20</name>
    <dbReference type="NCBI Taxonomy" id="2825533"/>
    <lineage>
        <taxon>Viruses</taxon>
        <taxon>Duplodnaviria</taxon>
        <taxon>Heunggongvirae</taxon>
        <taxon>Uroviricota</taxon>
        <taxon>Caudoviricetes</taxon>
    </lineage>
</organism>
<name>A0A8S5QC09_9CAUD</name>
<reference evidence="2" key="1">
    <citation type="journal article" date="2021" name="Proc. Natl. Acad. Sci. U.S.A.">
        <title>A Catalog of Tens of Thousands of Viruses from Human Metagenomes Reveals Hidden Associations with Chronic Diseases.</title>
        <authorList>
            <person name="Tisza M.J."/>
            <person name="Buck C.B."/>
        </authorList>
    </citation>
    <scope>NUCLEOTIDE SEQUENCE</scope>
    <source>
        <strain evidence="2">CtVii20</strain>
    </source>
</reference>
<keyword evidence="1" id="KW-1133">Transmembrane helix</keyword>
<dbReference type="EMBL" id="BK015631">
    <property type="protein sequence ID" value="DAE16838.1"/>
    <property type="molecule type" value="Genomic_DNA"/>
</dbReference>
<sequence>MLLNAIKMKKNIYTLGNIVDIPITIAILPLIVWENILLD</sequence>
<keyword evidence="1" id="KW-0472">Membrane</keyword>
<feature type="transmembrane region" description="Helical" evidence="1">
    <location>
        <begin position="12"/>
        <end position="33"/>
    </location>
</feature>
<protein>
    <submittedName>
        <fullName evidence="2">Uncharacterized protein</fullName>
    </submittedName>
</protein>
<evidence type="ECO:0000313" key="2">
    <source>
        <dbReference type="EMBL" id="DAE16838.1"/>
    </source>
</evidence>
<keyword evidence="1" id="KW-0812">Transmembrane</keyword>
<accession>A0A8S5QC09</accession>